<name>T0I931_9SPHN</name>
<dbReference type="AlphaFoldDB" id="T0I931"/>
<dbReference type="SUPFAM" id="SSF54171">
    <property type="entry name" value="DNA-binding domain"/>
    <property type="match status" value="1"/>
</dbReference>
<sequence>MIERKVVRIPLSRGMYALVDEEDFPLVEGRPWRANPGKKTFYAISGRGGAKPTRDGLLYMHRVIFGGPDEVYVDHINRNGLDNRRCNLRAATVTQNLINRVLPNTAGFRGVFKDRSRGKWRAQLVLGRKRHSSARFDTIEEAARAYDLLAAKHHGEFAVLNFPEEA</sequence>
<proteinExistence type="predicted"/>
<evidence type="ECO:0000256" key="1">
    <source>
        <dbReference type="ARBA" id="ARBA00023015"/>
    </source>
</evidence>
<comment type="caution">
    <text evidence="5">The sequence shown here is derived from an EMBL/GenBank/DDBJ whole genome shotgun (WGS) entry which is preliminary data.</text>
</comment>
<dbReference type="Pfam" id="PF00847">
    <property type="entry name" value="AP2"/>
    <property type="match status" value="1"/>
</dbReference>
<protein>
    <recommendedName>
        <fullName evidence="4">AP2/ERF domain-containing protein</fullName>
    </recommendedName>
</protein>
<keyword evidence="3" id="KW-0804">Transcription</keyword>
<organism evidence="5 6">
    <name type="scientific">Sphingobium baderi LL03</name>
    <dbReference type="NCBI Taxonomy" id="1114964"/>
    <lineage>
        <taxon>Bacteria</taxon>
        <taxon>Pseudomonadati</taxon>
        <taxon>Pseudomonadota</taxon>
        <taxon>Alphaproteobacteria</taxon>
        <taxon>Sphingomonadales</taxon>
        <taxon>Sphingomonadaceae</taxon>
        <taxon>Sphingobium</taxon>
    </lineage>
</organism>
<accession>T0I931</accession>
<evidence type="ECO:0000259" key="4">
    <source>
        <dbReference type="PROSITE" id="PS51032"/>
    </source>
</evidence>
<dbReference type="Gene3D" id="3.30.730.10">
    <property type="entry name" value="AP2/ERF domain"/>
    <property type="match status" value="1"/>
</dbReference>
<evidence type="ECO:0000256" key="2">
    <source>
        <dbReference type="ARBA" id="ARBA00023125"/>
    </source>
</evidence>
<dbReference type="eggNOG" id="ENOG5032XG5">
    <property type="taxonomic scope" value="Bacteria"/>
</dbReference>
<keyword evidence="6" id="KW-1185">Reference proteome</keyword>
<dbReference type="OrthoDB" id="8974199at2"/>
<dbReference type="InterPro" id="IPR036955">
    <property type="entry name" value="AP2/ERF_dom_sf"/>
</dbReference>
<dbReference type="InterPro" id="IPR016177">
    <property type="entry name" value="DNA-bd_dom_sf"/>
</dbReference>
<evidence type="ECO:0000313" key="6">
    <source>
        <dbReference type="Proteomes" id="UP000015524"/>
    </source>
</evidence>
<gene>
    <name evidence="5" type="ORF">L485_00885</name>
</gene>
<dbReference type="GO" id="GO:0003677">
    <property type="term" value="F:DNA binding"/>
    <property type="evidence" value="ECO:0007669"/>
    <property type="project" value="UniProtKB-KW"/>
</dbReference>
<dbReference type="SMART" id="SM00380">
    <property type="entry name" value="AP2"/>
    <property type="match status" value="1"/>
</dbReference>
<evidence type="ECO:0000313" key="5">
    <source>
        <dbReference type="EMBL" id="EQB06129.1"/>
    </source>
</evidence>
<dbReference type="Gene3D" id="3.90.75.20">
    <property type="match status" value="1"/>
</dbReference>
<feature type="domain" description="AP2/ERF" evidence="4">
    <location>
        <begin position="107"/>
        <end position="163"/>
    </location>
</feature>
<dbReference type="SUPFAM" id="SSF54060">
    <property type="entry name" value="His-Me finger endonucleases"/>
    <property type="match status" value="1"/>
</dbReference>
<reference evidence="5 6" key="1">
    <citation type="journal article" date="2013" name="Genome Announc.">
        <title>Draft Genome Sequence of a Hexachlorocyclohexane-Degrading Bacterium, Sphingobium baderi Strain LL03T.</title>
        <authorList>
            <person name="Kaur J."/>
            <person name="Verma H."/>
            <person name="Tripathi C."/>
            <person name="Khurana J.P."/>
            <person name="Lal R."/>
        </authorList>
    </citation>
    <scope>NUCLEOTIDE SEQUENCE [LARGE SCALE GENOMIC DNA]</scope>
    <source>
        <strain evidence="5 6">LL03</strain>
    </source>
</reference>
<dbReference type="PROSITE" id="PS51032">
    <property type="entry name" value="AP2_ERF"/>
    <property type="match status" value="1"/>
</dbReference>
<dbReference type="GO" id="GO:0003700">
    <property type="term" value="F:DNA-binding transcription factor activity"/>
    <property type="evidence" value="ECO:0007669"/>
    <property type="project" value="InterPro"/>
</dbReference>
<keyword evidence="1" id="KW-0805">Transcription regulation</keyword>
<dbReference type="Proteomes" id="UP000015524">
    <property type="component" value="Unassembled WGS sequence"/>
</dbReference>
<dbReference type="InterPro" id="IPR001471">
    <property type="entry name" value="AP2/ERF_dom"/>
</dbReference>
<evidence type="ECO:0000256" key="3">
    <source>
        <dbReference type="ARBA" id="ARBA00023163"/>
    </source>
</evidence>
<keyword evidence="2" id="KW-0238">DNA-binding</keyword>
<dbReference type="InterPro" id="IPR044925">
    <property type="entry name" value="His-Me_finger_sf"/>
</dbReference>
<dbReference type="EMBL" id="ATIB01000017">
    <property type="protein sequence ID" value="EQB06129.1"/>
    <property type="molecule type" value="Genomic_DNA"/>
</dbReference>